<gene>
    <name evidence="4" type="ORF">EJ903_08810</name>
</gene>
<keyword evidence="2 3" id="KW-0732">Signal</keyword>
<protein>
    <submittedName>
        <fullName evidence="4">VacJ family lipoprotein</fullName>
    </submittedName>
</protein>
<keyword evidence="4" id="KW-0449">Lipoprotein</keyword>
<dbReference type="Proteomes" id="UP000277007">
    <property type="component" value="Unassembled WGS sequence"/>
</dbReference>
<keyword evidence="5" id="KW-1185">Reference proteome</keyword>
<comment type="caution">
    <text evidence="4">The sequence shown here is derived from an EMBL/GenBank/DDBJ whole genome shotgun (WGS) entry which is preliminary data.</text>
</comment>
<dbReference type="OrthoDB" id="9785326at2"/>
<feature type="chain" id="PRO_5018661844" evidence="3">
    <location>
        <begin position="26"/>
        <end position="239"/>
    </location>
</feature>
<dbReference type="Pfam" id="PF04333">
    <property type="entry name" value="MlaA"/>
    <property type="match status" value="1"/>
</dbReference>
<dbReference type="AlphaFoldDB" id="A0A3S0I1Q7"/>
<evidence type="ECO:0000256" key="1">
    <source>
        <dbReference type="ARBA" id="ARBA00010634"/>
    </source>
</evidence>
<evidence type="ECO:0000256" key="3">
    <source>
        <dbReference type="SAM" id="SignalP"/>
    </source>
</evidence>
<evidence type="ECO:0000313" key="4">
    <source>
        <dbReference type="EMBL" id="RTR21496.1"/>
    </source>
</evidence>
<sequence>MTMVRVLALSLPLLCVALTGRSAQALDLSAYDPWETYNRAMFAFNNSVSSNALEPLRQAYASRLSNSTRAGIANVFANLREPWTAISSGLRADFSNAGASVGRFLINSTAGIGGWYDVAANRYGLTSQQDDLGLVLCHWGVGAGPYLVLPFLGPTNGRDFVGRTVTTMGTYSALGLQGYMTYRSSDGLVRYLEDGFIEPFVRDPQVDAYAVERGVYSRIRDAQCAGASTVGAPYGGDQQ</sequence>
<feature type="signal peptide" evidence="3">
    <location>
        <begin position="1"/>
        <end position="25"/>
    </location>
</feature>
<name>A0A3S0I1Q7_9PROT</name>
<dbReference type="EMBL" id="RXMA01000006">
    <property type="protein sequence ID" value="RTR21496.1"/>
    <property type="molecule type" value="Genomic_DNA"/>
</dbReference>
<dbReference type="PANTHER" id="PTHR30035">
    <property type="entry name" value="LIPOPROTEIN VACJ-RELATED"/>
    <property type="match status" value="1"/>
</dbReference>
<dbReference type="GO" id="GO:0120010">
    <property type="term" value="P:intermembrane phospholipid transfer"/>
    <property type="evidence" value="ECO:0007669"/>
    <property type="project" value="TreeGrafter"/>
</dbReference>
<organism evidence="4 5">
    <name type="scientific">Azospirillum griseum</name>
    <dbReference type="NCBI Taxonomy" id="2496639"/>
    <lineage>
        <taxon>Bacteria</taxon>
        <taxon>Pseudomonadati</taxon>
        <taxon>Pseudomonadota</taxon>
        <taxon>Alphaproteobacteria</taxon>
        <taxon>Rhodospirillales</taxon>
        <taxon>Azospirillaceae</taxon>
        <taxon>Azospirillum</taxon>
    </lineage>
</organism>
<dbReference type="GO" id="GO:0016020">
    <property type="term" value="C:membrane"/>
    <property type="evidence" value="ECO:0007669"/>
    <property type="project" value="InterPro"/>
</dbReference>
<dbReference type="PRINTS" id="PR01805">
    <property type="entry name" value="VACJLIPOPROT"/>
</dbReference>
<dbReference type="InterPro" id="IPR007428">
    <property type="entry name" value="MlaA"/>
</dbReference>
<proteinExistence type="inferred from homology"/>
<comment type="similarity">
    <text evidence="1">Belongs to the MlaA family.</text>
</comment>
<evidence type="ECO:0000256" key="2">
    <source>
        <dbReference type="ARBA" id="ARBA00022729"/>
    </source>
</evidence>
<dbReference type="RefSeq" id="WP_126614221.1">
    <property type="nucleotide sequence ID" value="NZ_JBHUCY010000003.1"/>
</dbReference>
<accession>A0A3S0I1Q7</accession>
<evidence type="ECO:0000313" key="5">
    <source>
        <dbReference type="Proteomes" id="UP000277007"/>
    </source>
</evidence>
<dbReference type="PANTHER" id="PTHR30035:SF3">
    <property type="entry name" value="INTERMEMBRANE PHOSPHOLIPID TRANSPORT SYSTEM LIPOPROTEIN MLAA"/>
    <property type="match status" value="1"/>
</dbReference>
<reference evidence="4 5" key="1">
    <citation type="submission" date="2018-12" db="EMBL/GenBank/DDBJ databases">
        <authorList>
            <person name="Yang Y."/>
        </authorList>
    </citation>
    <scope>NUCLEOTIDE SEQUENCE [LARGE SCALE GENOMIC DNA]</scope>
    <source>
        <strain evidence="4 5">L-25-5w-1</strain>
    </source>
</reference>